<dbReference type="InterPro" id="IPR005586">
    <property type="entry name" value="ABC_trans_aux"/>
</dbReference>
<evidence type="ECO:0000313" key="2">
    <source>
        <dbReference type="EMBL" id="SFU53406.1"/>
    </source>
</evidence>
<dbReference type="Gene3D" id="3.40.50.10610">
    <property type="entry name" value="ABC-type transport auxiliary lipoprotein component"/>
    <property type="match status" value="1"/>
</dbReference>
<evidence type="ECO:0000313" key="3">
    <source>
        <dbReference type="Proteomes" id="UP000182649"/>
    </source>
</evidence>
<dbReference type="SUPFAM" id="SSF159594">
    <property type="entry name" value="XCC0632-like"/>
    <property type="match status" value="1"/>
</dbReference>
<feature type="domain" description="ABC-type transport auxiliary lipoprotein component" evidence="1">
    <location>
        <begin position="42"/>
        <end position="204"/>
    </location>
</feature>
<protein>
    <submittedName>
        <fullName evidence="2">Cholesterol transport system auxiliary component</fullName>
    </submittedName>
</protein>
<dbReference type="Pfam" id="PF03886">
    <property type="entry name" value="ABC_trans_aux"/>
    <property type="match status" value="1"/>
</dbReference>
<organism evidence="2 3">
    <name type="scientific">Nitrosospira multiformis</name>
    <dbReference type="NCBI Taxonomy" id="1231"/>
    <lineage>
        <taxon>Bacteria</taxon>
        <taxon>Pseudomonadati</taxon>
        <taxon>Pseudomonadota</taxon>
        <taxon>Betaproteobacteria</taxon>
        <taxon>Nitrosomonadales</taxon>
        <taxon>Nitrosomonadaceae</taxon>
        <taxon>Nitrosospira</taxon>
    </lineage>
</organism>
<gene>
    <name evidence="2" type="ORF">SAMN05216417_10685</name>
</gene>
<dbReference type="Proteomes" id="UP000182649">
    <property type="component" value="Unassembled WGS sequence"/>
</dbReference>
<reference evidence="2 3" key="1">
    <citation type="submission" date="2016-10" db="EMBL/GenBank/DDBJ databases">
        <authorList>
            <person name="de Groot N.N."/>
        </authorList>
    </citation>
    <scope>NUCLEOTIDE SEQUENCE [LARGE SCALE GENOMIC DNA]</scope>
    <source>
        <strain evidence="2 3">Nl14</strain>
    </source>
</reference>
<evidence type="ECO:0000259" key="1">
    <source>
        <dbReference type="Pfam" id="PF03886"/>
    </source>
</evidence>
<dbReference type="OrthoDB" id="5795476at2"/>
<proteinExistence type="predicted"/>
<dbReference type="EMBL" id="FPBZ01000006">
    <property type="protein sequence ID" value="SFU53406.1"/>
    <property type="molecule type" value="Genomic_DNA"/>
</dbReference>
<accession>A0A1I7GYT5</accession>
<dbReference type="RefSeq" id="WP_074974481.1">
    <property type="nucleotide sequence ID" value="NZ_FPBZ01000006.1"/>
</dbReference>
<name>A0A1I7GYT5_9PROT</name>
<dbReference type="AlphaFoldDB" id="A0A1I7GYT5"/>
<sequence length="221" mass="24157">MNPTLGASYFRLHLLRRFGIATILLFVSSCSILPATENLEIYQLPAAESASHSSGDSLPWTLRLATPYSSYITDSPRVLALRQGNQLSSYKGIRWSDPAPVLLRNRLVAAFRADGRFNSVSNGNSSNNLATDLELGGDLSAFQVEYTNDGPQATIRFYATLSQPLRNRIVAARSFEISEPVQSRGTSEIITAFGLSADRLAAEIIDWTVQQGMVLQTGAKE</sequence>